<evidence type="ECO:0000256" key="5">
    <source>
        <dbReference type="SAM" id="Phobius"/>
    </source>
</evidence>
<dbReference type="Proteomes" id="UP001165396">
    <property type="component" value="Unassembled WGS sequence"/>
</dbReference>
<feature type="transmembrane region" description="Helical" evidence="5">
    <location>
        <begin position="34"/>
        <end position="58"/>
    </location>
</feature>
<reference evidence="7" key="1">
    <citation type="submission" date="2022-07" db="EMBL/GenBank/DDBJ databases">
        <title>Pseudosulfitobacter sp. strain AP-MA-4, whole genome sequence.</title>
        <authorList>
            <person name="Jiang Y."/>
        </authorList>
    </citation>
    <scope>NUCLEOTIDE SEQUENCE</scope>
    <source>
        <strain evidence="7">AP-MA-4</strain>
    </source>
</reference>
<feature type="transmembrane region" description="Helical" evidence="5">
    <location>
        <begin position="166"/>
        <end position="189"/>
    </location>
</feature>
<feature type="transmembrane region" description="Helical" evidence="5">
    <location>
        <begin position="105"/>
        <end position="129"/>
    </location>
</feature>
<dbReference type="EMBL" id="JANKJG010000008">
    <property type="protein sequence ID" value="MCR8827171.1"/>
    <property type="molecule type" value="Genomic_DNA"/>
</dbReference>
<organism evidence="7 8">
    <name type="scientific">Pseudosulfitobacter koreensis</name>
    <dbReference type="NCBI Taxonomy" id="2968472"/>
    <lineage>
        <taxon>Bacteria</taxon>
        <taxon>Pseudomonadati</taxon>
        <taxon>Pseudomonadota</taxon>
        <taxon>Alphaproteobacteria</taxon>
        <taxon>Rhodobacterales</taxon>
        <taxon>Roseobacteraceae</taxon>
        <taxon>Pseudosulfitobacter</taxon>
    </lineage>
</organism>
<protein>
    <submittedName>
        <fullName evidence="7">YIP1 family protein</fullName>
    </submittedName>
</protein>
<gene>
    <name evidence="7" type="ORF">NTA49_11550</name>
</gene>
<evidence type="ECO:0000313" key="8">
    <source>
        <dbReference type="Proteomes" id="UP001165396"/>
    </source>
</evidence>
<evidence type="ECO:0000256" key="3">
    <source>
        <dbReference type="ARBA" id="ARBA00022989"/>
    </source>
</evidence>
<feature type="transmembrane region" description="Helical" evidence="5">
    <location>
        <begin position="136"/>
        <end position="154"/>
    </location>
</feature>
<keyword evidence="4 5" id="KW-0472">Membrane</keyword>
<evidence type="ECO:0000313" key="7">
    <source>
        <dbReference type="EMBL" id="MCR8827171.1"/>
    </source>
</evidence>
<evidence type="ECO:0000256" key="4">
    <source>
        <dbReference type="ARBA" id="ARBA00023136"/>
    </source>
</evidence>
<accession>A0ABT1Z1Z9</accession>
<evidence type="ECO:0000256" key="2">
    <source>
        <dbReference type="ARBA" id="ARBA00022692"/>
    </source>
</evidence>
<comment type="caution">
    <text evidence="7">The sequence shown here is derived from an EMBL/GenBank/DDBJ whole genome shotgun (WGS) entry which is preliminary data.</text>
</comment>
<dbReference type="RefSeq" id="WP_258294935.1">
    <property type="nucleotide sequence ID" value="NZ_JANKJG010000008.1"/>
</dbReference>
<dbReference type="Pfam" id="PF04893">
    <property type="entry name" value="Yip1"/>
    <property type="match status" value="1"/>
</dbReference>
<evidence type="ECO:0000259" key="6">
    <source>
        <dbReference type="Pfam" id="PF04893"/>
    </source>
</evidence>
<evidence type="ECO:0000256" key="1">
    <source>
        <dbReference type="ARBA" id="ARBA00004141"/>
    </source>
</evidence>
<name>A0ABT1Z1Z9_9RHOB</name>
<dbReference type="InterPro" id="IPR006977">
    <property type="entry name" value="Yip1_dom"/>
</dbReference>
<feature type="transmembrane region" description="Helical" evidence="5">
    <location>
        <begin position="70"/>
        <end position="93"/>
    </location>
</feature>
<keyword evidence="3 5" id="KW-1133">Transmembrane helix</keyword>
<keyword evidence="8" id="KW-1185">Reference proteome</keyword>
<proteinExistence type="predicted"/>
<comment type="subcellular location">
    <subcellularLocation>
        <location evidence="1">Membrane</location>
        <topology evidence="1">Multi-pass membrane protein</topology>
    </subcellularLocation>
</comment>
<keyword evidence="2 5" id="KW-0812">Transmembrane</keyword>
<feature type="domain" description="Yip1" evidence="6">
    <location>
        <begin position="16"/>
        <end position="182"/>
    </location>
</feature>
<sequence length="193" mass="20189">MSMRDFNWGGLIAMSLRAPRMAAATLINLNLPSGVIWTALALVSCGNAILAGISELIFPSPMEIPAVLANPLMLFVLLAGGVVISSYALVWGGSKFGGDGRLEDVAIVLTWLQALRALAQAVVVVLAILSPGLAGLFAMVVMFAGLWIMANFVAQALNFASAWKAFGLMLGLMVGFVFVIVLLLMLTGFGMGG</sequence>